<dbReference type="PANTHER" id="PTHR34386:SF1">
    <property type="entry name" value="GLUTAREDOXIN-LIKE PROTEIN NRDH"/>
    <property type="match status" value="1"/>
</dbReference>
<sequence>MKNEAKVYVTSTCPYCTMMKNYLTEQNIPFQTINVQENQEEARRLVAKTGHTGVPQTQINGKWVLGFDPDAVQEILGA</sequence>
<dbReference type="GO" id="GO:0045454">
    <property type="term" value="P:cell redox homeostasis"/>
    <property type="evidence" value="ECO:0007669"/>
    <property type="project" value="TreeGrafter"/>
</dbReference>
<reference evidence="2 3" key="1">
    <citation type="submission" date="2016-11" db="EMBL/GenBank/DDBJ databases">
        <authorList>
            <person name="Jaros S."/>
            <person name="Januszkiewicz K."/>
            <person name="Wedrychowicz H."/>
        </authorList>
    </citation>
    <scope>NUCLEOTIDE SEQUENCE [LARGE SCALE GENOMIC DNA]</scope>
    <source>
        <strain evidence="2 3">IBRC-M 10683</strain>
    </source>
</reference>
<evidence type="ECO:0000259" key="1">
    <source>
        <dbReference type="Pfam" id="PF00462"/>
    </source>
</evidence>
<evidence type="ECO:0000313" key="3">
    <source>
        <dbReference type="Proteomes" id="UP000183988"/>
    </source>
</evidence>
<name>A0A1M5J8Z1_9BACI</name>
<organism evidence="2 3">
    <name type="scientific">Ornithinibacillus halophilus</name>
    <dbReference type="NCBI Taxonomy" id="930117"/>
    <lineage>
        <taxon>Bacteria</taxon>
        <taxon>Bacillati</taxon>
        <taxon>Bacillota</taxon>
        <taxon>Bacilli</taxon>
        <taxon>Bacillales</taxon>
        <taxon>Bacillaceae</taxon>
        <taxon>Ornithinibacillus</taxon>
    </lineage>
</organism>
<evidence type="ECO:0000313" key="2">
    <source>
        <dbReference type="EMBL" id="SHG36473.1"/>
    </source>
</evidence>
<dbReference type="Pfam" id="PF00462">
    <property type="entry name" value="Glutaredoxin"/>
    <property type="match status" value="1"/>
</dbReference>
<dbReference type="Proteomes" id="UP000183988">
    <property type="component" value="Unassembled WGS sequence"/>
</dbReference>
<dbReference type="EMBL" id="FQVW01000028">
    <property type="protein sequence ID" value="SHG36473.1"/>
    <property type="molecule type" value="Genomic_DNA"/>
</dbReference>
<dbReference type="InterPro" id="IPR036249">
    <property type="entry name" value="Thioredoxin-like_sf"/>
</dbReference>
<dbReference type="PANTHER" id="PTHR34386">
    <property type="entry name" value="GLUTAREDOXIN"/>
    <property type="match status" value="1"/>
</dbReference>
<dbReference type="STRING" id="930117.SAMN05216225_102840"/>
<dbReference type="GO" id="GO:0009055">
    <property type="term" value="F:electron transfer activity"/>
    <property type="evidence" value="ECO:0007669"/>
    <property type="project" value="TreeGrafter"/>
</dbReference>
<protein>
    <submittedName>
        <fullName evidence="2">Glutaredoxin-like protein, YruB-family</fullName>
    </submittedName>
</protein>
<accession>A0A1M5J8Z1</accession>
<dbReference type="Gene3D" id="3.40.30.10">
    <property type="entry name" value="Glutaredoxin"/>
    <property type="match status" value="1"/>
</dbReference>
<dbReference type="PROSITE" id="PS51354">
    <property type="entry name" value="GLUTAREDOXIN_2"/>
    <property type="match status" value="1"/>
</dbReference>
<dbReference type="InterPro" id="IPR051548">
    <property type="entry name" value="Grx-like_ET"/>
</dbReference>
<keyword evidence="3" id="KW-1185">Reference proteome</keyword>
<dbReference type="SUPFAM" id="SSF52833">
    <property type="entry name" value="Thioredoxin-like"/>
    <property type="match status" value="1"/>
</dbReference>
<dbReference type="AlphaFoldDB" id="A0A1M5J8Z1"/>
<gene>
    <name evidence="2" type="ORF">SAMN05216225_102840</name>
</gene>
<proteinExistence type="predicted"/>
<dbReference type="InterPro" id="IPR002109">
    <property type="entry name" value="Glutaredoxin"/>
</dbReference>
<dbReference type="CDD" id="cd02976">
    <property type="entry name" value="NrdH"/>
    <property type="match status" value="1"/>
</dbReference>
<dbReference type="RefSeq" id="WP_072891055.1">
    <property type="nucleotide sequence ID" value="NZ_FQVW01000028.1"/>
</dbReference>
<feature type="domain" description="Glutaredoxin" evidence="1">
    <location>
        <begin position="6"/>
        <end position="64"/>
    </location>
</feature>
<dbReference type="OrthoDB" id="9795531at2"/>